<evidence type="ECO:0000256" key="7">
    <source>
        <dbReference type="ARBA" id="ARBA00023310"/>
    </source>
</evidence>
<evidence type="ECO:0000256" key="6">
    <source>
        <dbReference type="ARBA" id="ARBA00023196"/>
    </source>
</evidence>
<evidence type="ECO:0000256" key="4">
    <source>
        <dbReference type="ARBA" id="ARBA00023065"/>
    </source>
</evidence>
<sequence length="80" mass="8795">MINFEVVSPERVILKENVKQVTIPTKEGNITIFPKHMALIALLKPGVITYHTPEGSIENLSIKGGFVEVLPTKVVVLADE</sequence>
<dbReference type="Pfam" id="PF02823">
    <property type="entry name" value="ATP-synt_DE_N"/>
    <property type="match status" value="1"/>
</dbReference>
<comment type="subcellular location">
    <subcellularLocation>
        <location evidence="1">Endomembrane system</location>
        <topology evidence="1">Peripheral membrane protein</topology>
    </subcellularLocation>
</comment>
<accession>A0A2H0N7J2</accession>
<keyword evidence="7 8" id="KW-0066">ATP synthesis</keyword>
<dbReference type="GO" id="GO:0046933">
    <property type="term" value="F:proton-transporting ATP synthase activity, rotational mechanism"/>
    <property type="evidence" value="ECO:0007669"/>
    <property type="project" value="InterPro"/>
</dbReference>
<evidence type="ECO:0000256" key="2">
    <source>
        <dbReference type="ARBA" id="ARBA00005712"/>
    </source>
</evidence>
<dbReference type="EMBL" id="PCWO01000031">
    <property type="protein sequence ID" value="PIR04860.1"/>
    <property type="molecule type" value="Genomic_DNA"/>
</dbReference>
<evidence type="ECO:0000259" key="9">
    <source>
        <dbReference type="Pfam" id="PF02823"/>
    </source>
</evidence>
<protein>
    <submittedName>
        <fullName evidence="10">ATP synthase F1 subunit epsilon</fullName>
    </submittedName>
</protein>
<dbReference type="AlphaFoldDB" id="A0A2H0N7J2"/>
<dbReference type="InterPro" id="IPR020546">
    <property type="entry name" value="ATP_synth_F1_dsu/esu_N"/>
</dbReference>
<dbReference type="InterPro" id="IPR036771">
    <property type="entry name" value="ATPsynth_dsu/esu_N"/>
</dbReference>
<dbReference type="InterPro" id="IPR001469">
    <property type="entry name" value="ATP_synth_F1_dsu/esu"/>
</dbReference>
<comment type="caution">
    <text evidence="10">The sequence shown here is derived from an EMBL/GenBank/DDBJ whole genome shotgun (WGS) entry which is preliminary data.</text>
</comment>
<keyword evidence="4 8" id="KW-0406">Ion transport</keyword>
<proteinExistence type="inferred from homology"/>
<evidence type="ECO:0000256" key="1">
    <source>
        <dbReference type="ARBA" id="ARBA00004184"/>
    </source>
</evidence>
<evidence type="ECO:0000313" key="10">
    <source>
        <dbReference type="EMBL" id="PIR04860.1"/>
    </source>
</evidence>
<gene>
    <name evidence="10" type="primary">atpC</name>
    <name evidence="10" type="ORF">COV57_02060</name>
</gene>
<evidence type="ECO:0000313" key="11">
    <source>
        <dbReference type="Proteomes" id="UP000229893"/>
    </source>
</evidence>
<evidence type="ECO:0000256" key="5">
    <source>
        <dbReference type="ARBA" id="ARBA00023136"/>
    </source>
</evidence>
<evidence type="ECO:0000256" key="3">
    <source>
        <dbReference type="ARBA" id="ARBA00022448"/>
    </source>
</evidence>
<dbReference type="PANTHER" id="PTHR13822">
    <property type="entry name" value="ATP SYNTHASE DELTA/EPSILON CHAIN"/>
    <property type="match status" value="1"/>
</dbReference>
<name>A0A2H0N7J2_9BACT</name>
<organism evidence="10 11">
    <name type="scientific">Candidatus Liptonbacteria bacterium CG11_big_fil_rev_8_21_14_0_20_35_14</name>
    <dbReference type="NCBI Taxonomy" id="1974634"/>
    <lineage>
        <taxon>Bacteria</taxon>
        <taxon>Candidatus Liptoniibacteriota</taxon>
    </lineage>
</organism>
<dbReference type="Gene3D" id="2.60.15.10">
    <property type="entry name" value="F0F1 ATP synthase delta/epsilon subunit, N-terminal"/>
    <property type="match status" value="1"/>
</dbReference>
<dbReference type="GO" id="GO:0012505">
    <property type="term" value="C:endomembrane system"/>
    <property type="evidence" value="ECO:0007669"/>
    <property type="project" value="UniProtKB-SubCell"/>
</dbReference>
<dbReference type="SUPFAM" id="SSF51344">
    <property type="entry name" value="Epsilon subunit of F1F0-ATP synthase N-terminal domain"/>
    <property type="match status" value="1"/>
</dbReference>
<keyword evidence="3 8" id="KW-0813">Transport</keyword>
<evidence type="ECO:0000256" key="8">
    <source>
        <dbReference type="RuleBase" id="RU003656"/>
    </source>
</evidence>
<comment type="subunit">
    <text evidence="8">F-type ATPases have 2 components, CF(1) - the catalytic core - and CF(0) - the membrane proton channel. CF(1) has five subunits: alpha(3), beta(3), gamma(1), delta(1), epsilon(1). CF(0) has three main subunits: a, b and c.</text>
</comment>
<keyword evidence="6 8" id="KW-0139">CF(1)</keyword>
<dbReference type="NCBIfam" id="TIGR01216">
    <property type="entry name" value="ATP_synt_epsi"/>
    <property type="match status" value="1"/>
</dbReference>
<reference evidence="10 11" key="1">
    <citation type="submission" date="2017-09" db="EMBL/GenBank/DDBJ databases">
        <title>Depth-based differentiation of microbial function through sediment-hosted aquifers and enrichment of novel symbionts in the deep terrestrial subsurface.</title>
        <authorList>
            <person name="Probst A.J."/>
            <person name="Ladd B."/>
            <person name="Jarett J.K."/>
            <person name="Geller-Mcgrath D.E."/>
            <person name="Sieber C.M."/>
            <person name="Emerson J.B."/>
            <person name="Anantharaman K."/>
            <person name="Thomas B.C."/>
            <person name="Malmstrom R."/>
            <person name="Stieglmeier M."/>
            <person name="Klingl A."/>
            <person name="Woyke T."/>
            <person name="Ryan C.M."/>
            <person name="Banfield J.F."/>
        </authorList>
    </citation>
    <scope>NUCLEOTIDE SEQUENCE [LARGE SCALE GENOMIC DNA]</scope>
    <source>
        <strain evidence="10">CG11_big_fil_rev_8_21_14_0_20_35_14</strain>
    </source>
</reference>
<comment type="similarity">
    <text evidence="2 8">Belongs to the ATPase epsilon chain family.</text>
</comment>
<dbReference type="GO" id="GO:0045259">
    <property type="term" value="C:proton-transporting ATP synthase complex"/>
    <property type="evidence" value="ECO:0007669"/>
    <property type="project" value="UniProtKB-KW"/>
</dbReference>
<keyword evidence="5" id="KW-0472">Membrane</keyword>
<feature type="domain" description="ATP synthase F1 complex delta/epsilon subunit N-terminal" evidence="9">
    <location>
        <begin position="3"/>
        <end position="80"/>
    </location>
</feature>
<dbReference type="PANTHER" id="PTHR13822:SF10">
    <property type="entry name" value="ATP SYNTHASE EPSILON CHAIN, CHLOROPLASTIC"/>
    <property type="match status" value="1"/>
</dbReference>
<dbReference type="CDD" id="cd12152">
    <property type="entry name" value="F1-ATPase_delta"/>
    <property type="match status" value="1"/>
</dbReference>
<dbReference type="Proteomes" id="UP000229893">
    <property type="component" value="Unassembled WGS sequence"/>
</dbReference>